<feature type="region of interest" description="Disordered" evidence="1">
    <location>
        <begin position="121"/>
        <end position="141"/>
    </location>
</feature>
<dbReference type="GeneID" id="85457667"/>
<accession>A0AAJ0A7M0</accession>
<proteinExistence type="predicted"/>
<organism evidence="2 3">
    <name type="scientific">Colletotrichum godetiae</name>
    <dbReference type="NCBI Taxonomy" id="1209918"/>
    <lineage>
        <taxon>Eukaryota</taxon>
        <taxon>Fungi</taxon>
        <taxon>Dikarya</taxon>
        <taxon>Ascomycota</taxon>
        <taxon>Pezizomycotina</taxon>
        <taxon>Sordariomycetes</taxon>
        <taxon>Hypocreomycetidae</taxon>
        <taxon>Glomerellales</taxon>
        <taxon>Glomerellaceae</taxon>
        <taxon>Colletotrichum</taxon>
        <taxon>Colletotrichum acutatum species complex</taxon>
    </lineage>
</organism>
<reference evidence="2" key="1">
    <citation type="submission" date="2021-06" db="EMBL/GenBank/DDBJ databases">
        <title>Comparative genomics, transcriptomics and evolutionary studies reveal genomic signatures of adaptation to plant cell wall in hemibiotrophic fungi.</title>
        <authorList>
            <consortium name="DOE Joint Genome Institute"/>
            <person name="Baroncelli R."/>
            <person name="Diaz J.F."/>
            <person name="Benocci T."/>
            <person name="Peng M."/>
            <person name="Battaglia E."/>
            <person name="Haridas S."/>
            <person name="Andreopoulos W."/>
            <person name="Labutti K."/>
            <person name="Pangilinan J."/>
            <person name="Floch G.L."/>
            <person name="Makela M.R."/>
            <person name="Henrissat B."/>
            <person name="Grigoriev I.V."/>
            <person name="Crouch J.A."/>
            <person name="De Vries R.P."/>
            <person name="Sukno S.A."/>
            <person name="Thon M.R."/>
        </authorList>
    </citation>
    <scope>NUCLEOTIDE SEQUENCE</scope>
    <source>
        <strain evidence="2">CBS 193.32</strain>
    </source>
</reference>
<sequence length="170" mass="19184">MAYGLLWAGTSKLYLTVQPFEDWLVQSHGKFQPHFQIICFPEKFLHRVEKLVMSQHTRSPHLTTLNGDDGTLDGVPQSQDISARDINPAKLTSFLRDKFGSGSYNVHRSSGLDDAQYVHDKGSETSVRHSETTTTQLSKNPNTISLLPRKGLFLLKTTVIAEKSQRGYMY</sequence>
<dbReference type="Proteomes" id="UP001224890">
    <property type="component" value="Unassembled WGS sequence"/>
</dbReference>
<feature type="compositionally biased region" description="Polar residues" evidence="1">
    <location>
        <begin position="132"/>
        <end position="141"/>
    </location>
</feature>
<evidence type="ECO:0000313" key="2">
    <source>
        <dbReference type="EMBL" id="KAK1657539.1"/>
    </source>
</evidence>
<protein>
    <submittedName>
        <fullName evidence="2">Uncharacterized protein</fullName>
    </submittedName>
</protein>
<dbReference type="RefSeq" id="XP_060422303.1">
    <property type="nucleotide sequence ID" value="XM_060573141.1"/>
</dbReference>
<dbReference type="AlphaFoldDB" id="A0AAJ0A7M0"/>
<dbReference type="EMBL" id="JAHMHR010000090">
    <property type="protein sequence ID" value="KAK1657539.1"/>
    <property type="molecule type" value="Genomic_DNA"/>
</dbReference>
<name>A0AAJ0A7M0_9PEZI</name>
<comment type="caution">
    <text evidence="2">The sequence shown here is derived from an EMBL/GenBank/DDBJ whole genome shotgun (WGS) entry which is preliminary data.</text>
</comment>
<evidence type="ECO:0000313" key="3">
    <source>
        <dbReference type="Proteomes" id="UP001224890"/>
    </source>
</evidence>
<feature type="compositionally biased region" description="Basic and acidic residues" evidence="1">
    <location>
        <begin position="121"/>
        <end position="131"/>
    </location>
</feature>
<keyword evidence="3" id="KW-1185">Reference proteome</keyword>
<evidence type="ECO:0000256" key="1">
    <source>
        <dbReference type="SAM" id="MobiDB-lite"/>
    </source>
</evidence>
<gene>
    <name evidence="2" type="ORF">BDP55DRAFT_638636</name>
</gene>